<protein>
    <submittedName>
        <fullName evidence="2">Uncharacterized protein</fullName>
    </submittedName>
</protein>
<accession>A0A645C6M6</accession>
<gene>
    <name evidence="2" type="ORF">SDC9_120426</name>
</gene>
<keyword evidence="1" id="KW-0472">Membrane</keyword>
<evidence type="ECO:0000313" key="2">
    <source>
        <dbReference type="EMBL" id="MPM73446.1"/>
    </source>
</evidence>
<dbReference type="EMBL" id="VSSQ01025371">
    <property type="protein sequence ID" value="MPM73446.1"/>
    <property type="molecule type" value="Genomic_DNA"/>
</dbReference>
<feature type="transmembrane region" description="Helical" evidence="1">
    <location>
        <begin position="87"/>
        <end position="112"/>
    </location>
</feature>
<reference evidence="2" key="1">
    <citation type="submission" date="2019-08" db="EMBL/GenBank/DDBJ databases">
        <authorList>
            <person name="Kucharzyk K."/>
            <person name="Murdoch R.W."/>
            <person name="Higgins S."/>
            <person name="Loffler F."/>
        </authorList>
    </citation>
    <scope>NUCLEOTIDE SEQUENCE</scope>
</reference>
<name>A0A645C6M6_9ZZZZ</name>
<comment type="caution">
    <text evidence="2">The sequence shown here is derived from an EMBL/GenBank/DDBJ whole genome shotgun (WGS) entry which is preliminary data.</text>
</comment>
<sequence length="139" mass="14933">MSKSLNLERALDIAIRGRRAAAARKYDAGERRNPFQAQQGHERTFDEAGRDVRAYDLILKLLENEVKLERARAALPRKQAARKIANLALDFLVLSGLLCVAMLGPAAALVLAGVGSPVAETVAVIGVGTALAWAAFARK</sequence>
<organism evidence="2">
    <name type="scientific">bioreactor metagenome</name>
    <dbReference type="NCBI Taxonomy" id="1076179"/>
    <lineage>
        <taxon>unclassified sequences</taxon>
        <taxon>metagenomes</taxon>
        <taxon>ecological metagenomes</taxon>
    </lineage>
</organism>
<evidence type="ECO:0000256" key="1">
    <source>
        <dbReference type="SAM" id="Phobius"/>
    </source>
</evidence>
<proteinExistence type="predicted"/>
<dbReference type="AlphaFoldDB" id="A0A645C6M6"/>
<feature type="transmembrane region" description="Helical" evidence="1">
    <location>
        <begin position="118"/>
        <end position="136"/>
    </location>
</feature>
<keyword evidence="1" id="KW-0812">Transmembrane</keyword>
<keyword evidence="1" id="KW-1133">Transmembrane helix</keyword>